<dbReference type="OrthoDB" id="439710at2759"/>
<evidence type="ECO:0000256" key="6">
    <source>
        <dbReference type="ARBA" id="ARBA00023146"/>
    </source>
</evidence>
<reference evidence="9 10" key="1">
    <citation type="submission" date="2011-02" db="EMBL/GenBank/DDBJ databases">
        <title>The Genome Sequence of Sphaeroforma arctica JP610.</title>
        <authorList>
            <consortium name="The Broad Institute Genome Sequencing Platform"/>
            <person name="Russ C."/>
            <person name="Cuomo C."/>
            <person name="Young S.K."/>
            <person name="Zeng Q."/>
            <person name="Gargeya S."/>
            <person name="Alvarado L."/>
            <person name="Berlin A."/>
            <person name="Chapman S.B."/>
            <person name="Chen Z."/>
            <person name="Freedman E."/>
            <person name="Gellesch M."/>
            <person name="Goldberg J."/>
            <person name="Griggs A."/>
            <person name="Gujja S."/>
            <person name="Heilman E."/>
            <person name="Heiman D."/>
            <person name="Howarth C."/>
            <person name="Mehta T."/>
            <person name="Neiman D."/>
            <person name="Pearson M."/>
            <person name="Roberts A."/>
            <person name="Saif S."/>
            <person name="Shea T."/>
            <person name="Shenoy N."/>
            <person name="Sisk P."/>
            <person name="Stolte C."/>
            <person name="Sykes S."/>
            <person name="White J."/>
            <person name="Yandava C."/>
            <person name="Burger G."/>
            <person name="Gray M.W."/>
            <person name="Holland P.W.H."/>
            <person name="King N."/>
            <person name="Lang F.B.F."/>
            <person name="Roger A.J."/>
            <person name="Ruiz-Trillo I."/>
            <person name="Haas B."/>
            <person name="Nusbaum C."/>
            <person name="Birren B."/>
        </authorList>
    </citation>
    <scope>NUCLEOTIDE SEQUENCE [LARGE SCALE GENOMIC DNA]</scope>
    <source>
        <strain evidence="9 10">JP610</strain>
    </source>
</reference>
<evidence type="ECO:0000256" key="4">
    <source>
        <dbReference type="ARBA" id="ARBA00022840"/>
    </source>
</evidence>
<feature type="domain" description="Aminoacyl-transfer RNA synthetases class-II family profile" evidence="8">
    <location>
        <begin position="1"/>
        <end position="381"/>
    </location>
</feature>
<sequence length="416" mass="46387">MVGGFDRYFQFARCFRDEDLRADRQPEFTQIDVEMSFVTMQDVMDLGERVCKNMWAAAGYEIPSQSFRHMTYTEAMTSYGCDKPDLRFDMRLTNLDAPFINSSADFLNIAANEKSKSVVGFNLGKWSKSMSRKDVDALVKQVRASGCQTATFIQVSANDSEWTWKSSIAKFLTNDNKEQLKRTLSLQEGDMVIVGLGATNKTLEAMGKVRLQCATELERKGLPVRPLKGSANEFEFLWVTDFPLFTPEEEPEQSSTPSESDSNHSATMRLGTTHHPFTAPHADDMKYLNGTVEGMMKIRGQHFDLVVNGVELGGGSIRIHSSDVQRKVLQDCLKVDAENFEHLLTALESGCPPHGGFALGFDRAMALLTHAESLRDVIAFPKSFSGKEPMTSSPAPLSQEDLDVYNLQFRPAVNGV</sequence>
<dbReference type="SUPFAM" id="SSF55261">
    <property type="entry name" value="GAD domain-like"/>
    <property type="match status" value="1"/>
</dbReference>
<dbReference type="PROSITE" id="PS50862">
    <property type="entry name" value="AA_TRNA_LIGASE_II"/>
    <property type="match status" value="1"/>
</dbReference>
<dbReference type="InterPro" id="IPR002312">
    <property type="entry name" value="Asp/Asn-tRNA-synth_IIb"/>
</dbReference>
<dbReference type="GO" id="GO:0005524">
    <property type="term" value="F:ATP binding"/>
    <property type="evidence" value="ECO:0007669"/>
    <property type="project" value="UniProtKB-KW"/>
</dbReference>
<dbReference type="InterPro" id="IPR004364">
    <property type="entry name" value="Aa-tRNA-synt_II"/>
</dbReference>
<dbReference type="Proteomes" id="UP000054560">
    <property type="component" value="Unassembled WGS sequence"/>
</dbReference>
<keyword evidence="3" id="KW-0547">Nucleotide-binding</keyword>
<evidence type="ECO:0000313" key="9">
    <source>
        <dbReference type="EMBL" id="KNC83499.1"/>
    </source>
</evidence>
<evidence type="ECO:0000256" key="3">
    <source>
        <dbReference type="ARBA" id="ARBA00022741"/>
    </source>
</evidence>
<dbReference type="PANTHER" id="PTHR22594">
    <property type="entry name" value="ASPARTYL/LYSYL-TRNA SYNTHETASE"/>
    <property type="match status" value="1"/>
</dbReference>
<dbReference type="Pfam" id="PF00152">
    <property type="entry name" value="tRNA-synt_2"/>
    <property type="match status" value="1"/>
</dbReference>
<dbReference type="RefSeq" id="XP_014157401.1">
    <property type="nucleotide sequence ID" value="XM_014301926.1"/>
</dbReference>
<dbReference type="InterPro" id="IPR045864">
    <property type="entry name" value="aa-tRNA-synth_II/BPL/LPL"/>
</dbReference>
<evidence type="ECO:0000256" key="2">
    <source>
        <dbReference type="ARBA" id="ARBA00022598"/>
    </source>
</evidence>
<dbReference type="GO" id="GO:0004815">
    <property type="term" value="F:aspartate-tRNA ligase activity"/>
    <property type="evidence" value="ECO:0007669"/>
    <property type="project" value="TreeGrafter"/>
</dbReference>
<gene>
    <name evidence="9" type="ORF">SARC_04255</name>
</gene>
<dbReference type="InterPro" id="IPR006195">
    <property type="entry name" value="aa-tRNA-synth_II"/>
</dbReference>
<keyword evidence="10" id="KW-1185">Reference proteome</keyword>
<dbReference type="EMBL" id="KQ241829">
    <property type="protein sequence ID" value="KNC83499.1"/>
    <property type="molecule type" value="Genomic_DNA"/>
</dbReference>
<dbReference type="SUPFAM" id="SSF55681">
    <property type="entry name" value="Class II aaRS and biotin synthetases"/>
    <property type="match status" value="1"/>
</dbReference>
<evidence type="ECO:0000313" key="10">
    <source>
        <dbReference type="Proteomes" id="UP000054560"/>
    </source>
</evidence>
<keyword evidence="5" id="KW-0648">Protein biosynthesis</keyword>
<dbReference type="Gene3D" id="3.30.1360.30">
    <property type="entry name" value="GAD-like domain"/>
    <property type="match status" value="1"/>
</dbReference>
<keyword evidence="2" id="KW-0436">Ligase</keyword>
<dbReference type="GeneID" id="25904759"/>
<evidence type="ECO:0000256" key="7">
    <source>
        <dbReference type="SAM" id="MobiDB-lite"/>
    </source>
</evidence>
<dbReference type="InterPro" id="IPR004115">
    <property type="entry name" value="GAD-like_sf"/>
</dbReference>
<protein>
    <recommendedName>
        <fullName evidence="8">Aminoacyl-transfer RNA synthetases class-II family profile domain-containing protein</fullName>
    </recommendedName>
</protein>
<dbReference type="eggNOG" id="KOG2411">
    <property type="taxonomic scope" value="Eukaryota"/>
</dbReference>
<comment type="similarity">
    <text evidence="1">Belongs to the class-II aminoacyl-tRNA synthetase family. Type 1 subfamily.</text>
</comment>
<proteinExistence type="inferred from homology"/>
<feature type="region of interest" description="Disordered" evidence="7">
    <location>
        <begin position="247"/>
        <end position="269"/>
    </location>
</feature>
<evidence type="ECO:0000259" key="8">
    <source>
        <dbReference type="PROSITE" id="PS50862"/>
    </source>
</evidence>
<dbReference type="PRINTS" id="PR01042">
    <property type="entry name" value="TRNASYNTHASP"/>
</dbReference>
<dbReference type="STRING" id="667725.A0A0L0G3R6"/>
<name>A0A0L0G3R6_9EUKA</name>
<evidence type="ECO:0000256" key="1">
    <source>
        <dbReference type="ARBA" id="ARBA00006303"/>
    </source>
</evidence>
<dbReference type="Gene3D" id="3.30.930.10">
    <property type="entry name" value="Bira Bifunctional Protein, Domain 2"/>
    <property type="match status" value="1"/>
</dbReference>
<dbReference type="GO" id="GO:0005739">
    <property type="term" value="C:mitochondrion"/>
    <property type="evidence" value="ECO:0007669"/>
    <property type="project" value="TreeGrafter"/>
</dbReference>
<organism evidence="9 10">
    <name type="scientific">Sphaeroforma arctica JP610</name>
    <dbReference type="NCBI Taxonomy" id="667725"/>
    <lineage>
        <taxon>Eukaryota</taxon>
        <taxon>Ichthyosporea</taxon>
        <taxon>Ichthyophonida</taxon>
        <taxon>Sphaeroforma</taxon>
    </lineage>
</organism>
<keyword evidence="6" id="KW-0030">Aminoacyl-tRNA synthetase</keyword>
<accession>A0A0L0G3R6</accession>
<evidence type="ECO:0000256" key="5">
    <source>
        <dbReference type="ARBA" id="ARBA00022917"/>
    </source>
</evidence>
<dbReference type="AlphaFoldDB" id="A0A0L0G3R6"/>
<dbReference type="Pfam" id="PF02938">
    <property type="entry name" value="GAD"/>
    <property type="match status" value="1"/>
</dbReference>
<keyword evidence="4" id="KW-0067">ATP-binding</keyword>
<dbReference type="PANTHER" id="PTHR22594:SF5">
    <property type="entry name" value="ASPARTATE--TRNA LIGASE, MITOCHONDRIAL"/>
    <property type="match status" value="1"/>
</dbReference>
<dbReference type="InterPro" id="IPR029351">
    <property type="entry name" value="GAD_dom"/>
</dbReference>
<dbReference type="GO" id="GO:0006422">
    <property type="term" value="P:aspartyl-tRNA aminoacylation"/>
    <property type="evidence" value="ECO:0007669"/>
    <property type="project" value="TreeGrafter"/>
</dbReference>